<feature type="transmembrane region" description="Helical" evidence="9">
    <location>
        <begin position="373"/>
        <end position="392"/>
    </location>
</feature>
<dbReference type="Gene3D" id="1.20.1250.20">
    <property type="entry name" value="MFS general substrate transporter like domains"/>
    <property type="match status" value="1"/>
</dbReference>
<feature type="transmembrane region" description="Helical" evidence="9">
    <location>
        <begin position="254"/>
        <end position="274"/>
    </location>
</feature>
<dbReference type="PRINTS" id="PR01035">
    <property type="entry name" value="TCRTETA"/>
</dbReference>
<dbReference type="InterPro" id="IPR005829">
    <property type="entry name" value="Sugar_transporter_CS"/>
</dbReference>
<protein>
    <submittedName>
        <fullName evidence="11">MFS transporter</fullName>
    </submittedName>
</protein>
<feature type="transmembrane region" description="Helical" evidence="9">
    <location>
        <begin position="145"/>
        <end position="167"/>
    </location>
</feature>
<feature type="transmembrane region" description="Helical" evidence="9">
    <location>
        <begin position="20"/>
        <end position="40"/>
    </location>
</feature>
<dbReference type="InterPro" id="IPR050171">
    <property type="entry name" value="MFS_Transporters"/>
</dbReference>
<organism evidence="11 12">
    <name type="scientific">Fodinibacter luteus</name>
    <dbReference type="NCBI Taxonomy" id="552064"/>
    <lineage>
        <taxon>Bacteria</taxon>
        <taxon>Bacillati</taxon>
        <taxon>Actinomycetota</taxon>
        <taxon>Actinomycetes</taxon>
        <taxon>Micrococcales</taxon>
        <taxon>Intrasporangiaceae</taxon>
        <taxon>Fodinibacter (ex Wang et al. 2009)</taxon>
    </lineage>
</organism>
<accession>A0ABP8K3L6</accession>
<feature type="transmembrane region" description="Helical" evidence="9">
    <location>
        <begin position="46"/>
        <end position="72"/>
    </location>
</feature>
<comment type="similarity">
    <text evidence="2">Belongs to the major facilitator superfamily. TCR/Tet family.</text>
</comment>
<comment type="caution">
    <text evidence="11">The sequence shown here is derived from an EMBL/GenBank/DDBJ whole genome shotgun (WGS) entry which is preliminary data.</text>
</comment>
<keyword evidence="4" id="KW-1003">Cell membrane</keyword>
<dbReference type="Pfam" id="PF00083">
    <property type="entry name" value="Sugar_tr"/>
    <property type="match status" value="1"/>
</dbReference>
<dbReference type="SUPFAM" id="SSF103473">
    <property type="entry name" value="MFS general substrate transporter"/>
    <property type="match status" value="1"/>
</dbReference>
<feature type="transmembrane region" description="Helical" evidence="9">
    <location>
        <begin position="84"/>
        <end position="103"/>
    </location>
</feature>
<dbReference type="RefSeq" id="WP_345202377.1">
    <property type="nucleotide sequence ID" value="NZ_BAABGM010000003.1"/>
</dbReference>
<reference evidence="12" key="1">
    <citation type="journal article" date="2019" name="Int. J. Syst. Evol. Microbiol.">
        <title>The Global Catalogue of Microorganisms (GCM) 10K type strain sequencing project: providing services to taxonomists for standard genome sequencing and annotation.</title>
        <authorList>
            <consortium name="The Broad Institute Genomics Platform"/>
            <consortium name="The Broad Institute Genome Sequencing Center for Infectious Disease"/>
            <person name="Wu L."/>
            <person name="Ma J."/>
        </authorList>
    </citation>
    <scope>NUCLEOTIDE SEQUENCE [LARGE SCALE GENOMIC DNA]</scope>
    <source>
        <strain evidence="12">JCM 17809</strain>
    </source>
</reference>
<gene>
    <name evidence="11" type="ORF">GCM10023168_07340</name>
</gene>
<dbReference type="InterPro" id="IPR011701">
    <property type="entry name" value="MFS"/>
</dbReference>
<evidence type="ECO:0000313" key="11">
    <source>
        <dbReference type="EMBL" id="GAA4399655.1"/>
    </source>
</evidence>
<dbReference type="InterPro" id="IPR005828">
    <property type="entry name" value="MFS_sugar_transport-like"/>
</dbReference>
<evidence type="ECO:0000256" key="6">
    <source>
        <dbReference type="ARBA" id="ARBA00022989"/>
    </source>
</evidence>
<dbReference type="PROSITE" id="PS00216">
    <property type="entry name" value="SUGAR_TRANSPORT_1"/>
    <property type="match status" value="1"/>
</dbReference>
<evidence type="ECO:0000256" key="1">
    <source>
        <dbReference type="ARBA" id="ARBA00004651"/>
    </source>
</evidence>
<proteinExistence type="inferred from homology"/>
<dbReference type="Pfam" id="PF07690">
    <property type="entry name" value="MFS_1"/>
    <property type="match status" value="1"/>
</dbReference>
<feature type="transmembrane region" description="Helical" evidence="9">
    <location>
        <begin position="173"/>
        <end position="196"/>
    </location>
</feature>
<keyword evidence="5 9" id="KW-0812">Transmembrane</keyword>
<feature type="compositionally biased region" description="Basic and acidic residues" evidence="8">
    <location>
        <begin position="405"/>
        <end position="414"/>
    </location>
</feature>
<keyword evidence="7 9" id="KW-0472">Membrane</keyword>
<evidence type="ECO:0000259" key="10">
    <source>
        <dbReference type="PROSITE" id="PS50850"/>
    </source>
</evidence>
<evidence type="ECO:0000256" key="3">
    <source>
        <dbReference type="ARBA" id="ARBA00022448"/>
    </source>
</evidence>
<dbReference type="EMBL" id="BAABGM010000003">
    <property type="protein sequence ID" value="GAA4399655.1"/>
    <property type="molecule type" value="Genomic_DNA"/>
</dbReference>
<keyword evidence="3" id="KW-0813">Transport</keyword>
<feature type="transmembrane region" description="Helical" evidence="9">
    <location>
        <begin position="286"/>
        <end position="304"/>
    </location>
</feature>
<dbReference type="PANTHER" id="PTHR23517">
    <property type="entry name" value="RESISTANCE PROTEIN MDTM, PUTATIVE-RELATED-RELATED"/>
    <property type="match status" value="1"/>
</dbReference>
<keyword evidence="12" id="KW-1185">Reference proteome</keyword>
<dbReference type="CDD" id="cd17325">
    <property type="entry name" value="MFS_MdtG_SLC18_like"/>
    <property type="match status" value="1"/>
</dbReference>
<evidence type="ECO:0000256" key="7">
    <source>
        <dbReference type="ARBA" id="ARBA00023136"/>
    </source>
</evidence>
<dbReference type="InterPro" id="IPR036259">
    <property type="entry name" value="MFS_trans_sf"/>
</dbReference>
<evidence type="ECO:0000313" key="12">
    <source>
        <dbReference type="Proteomes" id="UP001500945"/>
    </source>
</evidence>
<feature type="domain" description="Major facilitator superfamily (MFS) profile" evidence="10">
    <location>
        <begin position="18"/>
        <end position="399"/>
    </location>
</feature>
<evidence type="ECO:0000256" key="5">
    <source>
        <dbReference type="ARBA" id="ARBA00022692"/>
    </source>
</evidence>
<comment type="subcellular location">
    <subcellularLocation>
        <location evidence="1">Cell membrane</location>
        <topology evidence="1">Multi-pass membrane protein</topology>
    </subcellularLocation>
</comment>
<dbReference type="Gene3D" id="1.20.1720.10">
    <property type="entry name" value="Multidrug resistance protein D"/>
    <property type="match status" value="1"/>
</dbReference>
<dbReference type="Proteomes" id="UP001500945">
    <property type="component" value="Unassembled WGS sequence"/>
</dbReference>
<evidence type="ECO:0000256" key="4">
    <source>
        <dbReference type="ARBA" id="ARBA00022475"/>
    </source>
</evidence>
<dbReference type="InterPro" id="IPR001958">
    <property type="entry name" value="Tet-R_TetA/multi-R_MdtG-like"/>
</dbReference>
<evidence type="ECO:0000256" key="8">
    <source>
        <dbReference type="SAM" id="MobiDB-lite"/>
    </source>
</evidence>
<evidence type="ECO:0000256" key="9">
    <source>
        <dbReference type="SAM" id="Phobius"/>
    </source>
</evidence>
<sequence length="429" mass="44148">MSASPLSEPTTTARIPREIWVLIASAFVIALGFGLILPVLPQFAQSFGVGATASSIVVSAFAFFRLLFAPVGGRLIARMGERPIYLAGLLIVAVSTGATAFAQTYWQLLVFRGLGGIGSVMFTVSAVALIVRLAPPTIRARVSSVYASAFLFGGILGPVVGGLLGNLGLRVPFLVYAVALVLAAALVGVFLSGASLRPAEGHREMPVMTVREGWRDSAYRASIGSAFANGWANFGVRNAILPLFAAVVIGKQPWVAGTALAVFAAGNAVGLTVAGRMSDRVGRRPFIIGGLLVSGVATAVTGFATDLTTLVVLSVVAGVGAGTLNPAQQASLADVVGRDRNGGPALAAFQMSSDTGAIIGPVLAGLLIDNGSYPLAFGVTGLITLLAVIPWLRARETHDVRHGARFDAAKRPADPTESESTVAEGTREA</sequence>
<feature type="region of interest" description="Disordered" evidence="8">
    <location>
        <begin position="405"/>
        <end position="429"/>
    </location>
</feature>
<keyword evidence="6 9" id="KW-1133">Transmembrane helix</keyword>
<dbReference type="InterPro" id="IPR020846">
    <property type="entry name" value="MFS_dom"/>
</dbReference>
<feature type="transmembrane region" description="Helical" evidence="9">
    <location>
        <begin position="109"/>
        <end position="133"/>
    </location>
</feature>
<dbReference type="PROSITE" id="PS50850">
    <property type="entry name" value="MFS"/>
    <property type="match status" value="1"/>
</dbReference>
<evidence type="ECO:0000256" key="2">
    <source>
        <dbReference type="ARBA" id="ARBA00007520"/>
    </source>
</evidence>
<dbReference type="PANTHER" id="PTHR23517:SF3">
    <property type="entry name" value="INTEGRAL MEMBRANE TRANSPORT PROTEIN"/>
    <property type="match status" value="1"/>
</dbReference>
<name>A0ABP8K3L6_9MICO</name>